<comment type="subcellular location">
    <subcellularLocation>
        <location evidence="1">Membrane</location>
        <topology evidence="1">Multi-pass membrane protein</topology>
    </subcellularLocation>
</comment>
<proteinExistence type="predicted"/>
<feature type="transmembrane region" description="Helical" evidence="5">
    <location>
        <begin position="81"/>
        <end position="103"/>
    </location>
</feature>
<gene>
    <name evidence="7" type="ORF">PJ311_17945</name>
</gene>
<dbReference type="PANTHER" id="PTHR42770">
    <property type="entry name" value="AMINO ACID TRANSPORTER-RELATED"/>
    <property type="match status" value="1"/>
</dbReference>
<feature type="transmembrane region" description="Helical" evidence="5">
    <location>
        <begin position="24"/>
        <end position="45"/>
    </location>
</feature>
<dbReference type="InterPro" id="IPR050367">
    <property type="entry name" value="APC_superfamily"/>
</dbReference>
<feature type="transmembrane region" description="Helical" evidence="5">
    <location>
        <begin position="109"/>
        <end position="125"/>
    </location>
</feature>
<keyword evidence="3 5" id="KW-1133">Transmembrane helix</keyword>
<keyword evidence="8" id="KW-1185">Reference proteome</keyword>
<evidence type="ECO:0000313" key="8">
    <source>
        <dbReference type="Proteomes" id="UP001211894"/>
    </source>
</evidence>
<evidence type="ECO:0000259" key="6">
    <source>
        <dbReference type="Pfam" id="PF13906"/>
    </source>
</evidence>
<evidence type="ECO:0000256" key="3">
    <source>
        <dbReference type="ARBA" id="ARBA00022989"/>
    </source>
</evidence>
<organism evidence="7 8">
    <name type="scientific">Bacillus changyiensis</name>
    <dbReference type="NCBI Taxonomy" id="3004103"/>
    <lineage>
        <taxon>Bacteria</taxon>
        <taxon>Bacillati</taxon>
        <taxon>Bacillota</taxon>
        <taxon>Bacilli</taxon>
        <taxon>Bacillales</taxon>
        <taxon>Bacillaceae</taxon>
        <taxon>Bacillus</taxon>
    </lineage>
</organism>
<comment type="caution">
    <text evidence="7">The sequence shown here is derived from an EMBL/GenBank/DDBJ whole genome shotgun (WGS) entry which is preliminary data.</text>
</comment>
<dbReference type="RefSeq" id="WP_271342244.1">
    <property type="nucleotide sequence ID" value="NZ_JAQKAB010000017.1"/>
</dbReference>
<evidence type="ECO:0000256" key="5">
    <source>
        <dbReference type="SAM" id="Phobius"/>
    </source>
</evidence>
<sequence>MQWGETVYYPNKIAFVHPRFQTPVWAIVLGVSIQILFTLVSSINIAVNATGFLYLLTFAFTLIAFFISRKKLTDKESKTQFLAPFYPYLPAAALIIILCLLIPVGESGFLTGLIWISIGFSVYLVRNKSIKQIDQITLDKS</sequence>
<feature type="domain" description="Cationic amino acid transporter C-terminal" evidence="6">
    <location>
        <begin position="81"/>
        <end position="125"/>
    </location>
</feature>
<keyword evidence="2 5" id="KW-0812">Transmembrane</keyword>
<name>A0ABT4X9N6_9BACI</name>
<evidence type="ECO:0000256" key="4">
    <source>
        <dbReference type="ARBA" id="ARBA00023136"/>
    </source>
</evidence>
<dbReference type="PANTHER" id="PTHR42770:SF7">
    <property type="entry name" value="MEMBRANE PROTEIN"/>
    <property type="match status" value="1"/>
</dbReference>
<dbReference type="EMBL" id="JAQKAB010000017">
    <property type="protein sequence ID" value="MDA7028424.1"/>
    <property type="molecule type" value="Genomic_DNA"/>
</dbReference>
<accession>A0ABT4X9N6</accession>
<dbReference type="Gene3D" id="1.20.1740.10">
    <property type="entry name" value="Amino acid/polyamine transporter I"/>
    <property type="match status" value="1"/>
</dbReference>
<evidence type="ECO:0000256" key="2">
    <source>
        <dbReference type="ARBA" id="ARBA00022692"/>
    </source>
</evidence>
<dbReference type="Proteomes" id="UP001211894">
    <property type="component" value="Unassembled WGS sequence"/>
</dbReference>
<keyword evidence="4 5" id="KW-0472">Membrane</keyword>
<dbReference type="InterPro" id="IPR029485">
    <property type="entry name" value="CAT_C"/>
</dbReference>
<reference evidence="7 8" key="1">
    <citation type="submission" date="2023-01" db="EMBL/GenBank/DDBJ databases">
        <title>Bacillus changyiensis sp. nov., isolated from a coastal deposit.</title>
        <authorList>
            <person name="Xiao G."/>
            <person name="Lai Q."/>
            <person name="Hu Z."/>
            <person name="Shao Z."/>
        </authorList>
    </citation>
    <scope>NUCLEOTIDE SEQUENCE [LARGE SCALE GENOMIC DNA]</scope>
    <source>
        <strain evidence="7 8">CLL-7-23</strain>
    </source>
</reference>
<feature type="transmembrane region" description="Helical" evidence="5">
    <location>
        <begin position="51"/>
        <end position="69"/>
    </location>
</feature>
<evidence type="ECO:0000256" key="1">
    <source>
        <dbReference type="ARBA" id="ARBA00004141"/>
    </source>
</evidence>
<evidence type="ECO:0000313" key="7">
    <source>
        <dbReference type="EMBL" id="MDA7028424.1"/>
    </source>
</evidence>
<protein>
    <submittedName>
        <fullName evidence="7">Amino acid permease C-terminal domain-containing protein</fullName>
    </submittedName>
</protein>
<dbReference type="Pfam" id="PF13906">
    <property type="entry name" value="AA_permease_C"/>
    <property type="match status" value="1"/>
</dbReference>